<proteinExistence type="predicted"/>
<evidence type="ECO:0000313" key="1">
    <source>
        <dbReference type="EMBL" id="CAB4187452.1"/>
    </source>
</evidence>
<protein>
    <submittedName>
        <fullName evidence="1">Uncharacterized protein</fullName>
    </submittedName>
</protein>
<dbReference type="EMBL" id="LR797111">
    <property type="protein sequence ID" value="CAB4187452.1"/>
    <property type="molecule type" value="Genomic_DNA"/>
</dbReference>
<sequence>MANYESLGLNAPDGMQIGIAAADKVAFYGAVPVIQRAYSSALHATSGISSSADFGATQLAWAQEVQNTFISLGIWATA</sequence>
<reference evidence="1" key="1">
    <citation type="submission" date="2020-05" db="EMBL/GenBank/DDBJ databases">
        <authorList>
            <person name="Chiriac C."/>
            <person name="Salcher M."/>
            <person name="Ghai R."/>
            <person name="Kavagutti S V."/>
        </authorList>
    </citation>
    <scope>NUCLEOTIDE SEQUENCE</scope>
</reference>
<name>A0A6J5QUM4_9CAUD</name>
<organism evidence="1">
    <name type="scientific">uncultured Caudovirales phage</name>
    <dbReference type="NCBI Taxonomy" id="2100421"/>
    <lineage>
        <taxon>Viruses</taxon>
        <taxon>Duplodnaviria</taxon>
        <taxon>Heunggongvirae</taxon>
        <taxon>Uroviricota</taxon>
        <taxon>Caudoviricetes</taxon>
        <taxon>Peduoviridae</taxon>
        <taxon>Maltschvirus</taxon>
        <taxon>Maltschvirus maltsch</taxon>
    </lineage>
</organism>
<accession>A0A6J5QUM4</accession>
<gene>
    <name evidence="1" type="ORF">UFOVP1155_28</name>
</gene>